<keyword evidence="1" id="KW-0812">Transmembrane</keyword>
<evidence type="ECO:0000313" key="2">
    <source>
        <dbReference type="EMBL" id="KAH9311855.1"/>
    </source>
</evidence>
<proteinExistence type="predicted"/>
<keyword evidence="3" id="KW-1185">Reference proteome</keyword>
<accession>A0AA38L8J5</accession>
<dbReference type="EMBL" id="JAHRHJ020000006">
    <property type="protein sequence ID" value="KAH9311855.1"/>
    <property type="molecule type" value="Genomic_DNA"/>
</dbReference>
<feature type="transmembrane region" description="Helical" evidence="1">
    <location>
        <begin position="37"/>
        <end position="62"/>
    </location>
</feature>
<name>A0AA38L8J5_TAXCH</name>
<reference evidence="2 3" key="1">
    <citation type="journal article" date="2021" name="Nat. Plants">
        <title>The Taxus genome provides insights into paclitaxel biosynthesis.</title>
        <authorList>
            <person name="Xiong X."/>
            <person name="Gou J."/>
            <person name="Liao Q."/>
            <person name="Li Y."/>
            <person name="Zhou Q."/>
            <person name="Bi G."/>
            <person name="Li C."/>
            <person name="Du R."/>
            <person name="Wang X."/>
            <person name="Sun T."/>
            <person name="Guo L."/>
            <person name="Liang H."/>
            <person name="Lu P."/>
            <person name="Wu Y."/>
            <person name="Zhang Z."/>
            <person name="Ro D.K."/>
            <person name="Shang Y."/>
            <person name="Huang S."/>
            <person name="Yan J."/>
        </authorList>
    </citation>
    <scope>NUCLEOTIDE SEQUENCE [LARGE SCALE GENOMIC DNA]</scope>
    <source>
        <strain evidence="2">Ta-2019</strain>
    </source>
</reference>
<keyword evidence="1" id="KW-1133">Transmembrane helix</keyword>
<feature type="non-terminal residue" evidence="2">
    <location>
        <position position="1"/>
    </location>
</feature>
<gene>
    <name evidence="2" type="ORF">KI387_026890</name>
</gene>
<sequence length="90" mass="9058">AGASACEGACACACACACAGVSGVTCEWRGNMRGQCAFVCVACACVLVVCVCIAGCCVRVTIPFGVVVFSGLRVRVMCVGGVRVCVVRVR</sequence>
<evidence type="ECO:0000256" key="1">
    <source>
        <dbReference type="SAM" id="Phobius"/>
    </source>
</evidence>
<organism evidence="2 3">
    <name type="scientific">Taxus chinensis</name>
    <name type="common">Chinese yew</name>
    <name type="synonym">Taxus wallichiana var. chinensis</name>
    <dbReference type="NCBI Taxonomy" id="29808"/>
    <lineage>
        <taxon>Eukaryota</taxon>
        <taxon>Viridiplantae</taxon>
        <taxon>Streptophyta</taxon>
        <taxon>Embryophyta</taxon>
        <taxon>Tracheophyta</taxon>
        <taxon>Spermatophyta</taxon>
        <taxon>Pinopsida</taxon>
        <taxon>Pinidae</taxon>
        <taxon>Conifers II</taxon>
        <taxon>Cupressales</taxon>
        <taxon>Taxaceae</taxon>
        <taxon>Taxus</taxon>
    </lineage>
</organism>
<dbReference type="AlphaFoldDB" id="A0AA38L8J5"/>
<feature type="non-terminal residue" evidence="2">
    <location>
        <position position="90"/>
    </location>
</feature>
<evidence type="ECO:0000313" key="3">
    <source>
        <dbReference type="Proteomes" id="UP000824469"/>
    </source>
</evidence>
<comment type="caution">
    <text evidence="2">The sequence shown here is derived from an EMBL/GenBank/DDBJ whole genome shotgun (WGS) entry which is preliminary data.</text>
</comment>
<protein>
    <submittedName>
        <fullName evidence="2">Uncharacterized protein</fullName>
    </submittedName>
</protein>
<keyword evidence="1" id="KW-0472">Membrane</keyword>
<dbReference type="Proteomes" id="UP000824469">
    <property type="component" value="Unassembled WGS sequence"/>
</dbReference>